<dbReference type="EMBL" id="IACK01087963">
    <property type="protein sequence ID" value="LAA80224.1"/>
    <property type="molecule type" value="Transcribed_RNA"/>
</dbReference>
<proteinExistence type="predicted"/>
<reference evidence="1" key="2">
    <citation type="submission" date="2017-11" db="EMBL/GenBank/DDBJ databases">
        <title>Coralsnake Venomics: Analyses of Venom Gland Transcriptomes and Proteomes of Six Brazilian Taxa.</title>
        <authorList>
            <person name="Aird S.D."/>
            <person name="Jorge da Silva N."/>
            <person name="Qiu L."/>
            <person name="Villar-Briones A."/>
            <person name="Aparecida-Saddi V."/>
            <person name="Campos-Telles M.P."/>
            <person name="Grau M."/>
            <person name="Mikheyev A.S."/>
        </authorList>
    </citation>
    <scope>NUCLEOTIDE SEQUENCE</scope>
    <source>
        <tissue evidence="1">Venom_gland</tissue>
    </source>
</reference>
<organism evidence="1">
    <name type="scientific">Micrurus lemniscatus lemniscatus</name>
    <dbReference type="NCBI Taxonomy" id="129467"/>
    <lineage>
        <taxon>Eukaryota</taxon>
        <taxon>Metazoa</taxon>
        <taxon>Chordata</taxon>
        <taxon>Craniata</taxon>
        <taxon>Vertebrata</taxon>
        <taxon>Euteleostomi</taxon>
        <taxon>Lepidosauria</taxon>
        <taxon>Squamata</taxon>
        <taxon>Bifurcata</taxon>
        <taxon>Unidentata</taxon>
        <taxon>Episquamata</taxon>
        <taxon>Toxicofera</taxon>
        <taxon>Serpentes</taxon>
        <taxon>Colubroidea</taxon>
        <taxon>Elapidae</taxon>
        <taxon>Elapinae</taxon>
        <taxon>Micrurus</taxon>
    </lineage>
</organism>
<sequence length="117" mass="13959">MSRNEKILGKNKKLATRNKKNTKLTELKPELFLLGIIKGEFSKKTKYIILHIATAARIAFAQFWKWDNISSEELVIQKVLECIEMDKFTLELKGKEESEYYMVWDKLYNWIKNRNKD</sequence>
<reference evidence="1" key="1">
    <citation type="submission" date="2017-07" db="EMBL/GenBank/DDBJ databases">
        <authorList>
            <person name="Mikheyev A."/>
            <person name="Grau M."/>
        </authorList>
    </citation>
    <scope>NUCLEOTIDE SEQUENCE</scope>
    <source>
        <tissue evidence="1">Venom_gland</tissue>
    </source>
</reference>
<dbReference type="AlphaFoldDB" id="A0A2D4I7Q1"/>
<name>A0A2D4I7Q1_MICLE</name>
<protein>
    <submittedName>
        <fullName evidence="1">Uncharacterized protein</fullName>
    </submittedName>
</protein>
<evidence type="ECO:0000313" key="1">
    <source>
        <dbReference type="EMBL" id="LAA80224.1"/>
    </source>
</evidence>
<accession>A0A2D4I7Q1</accession>